<name>A0A3N4J8D2_9PEZI</name>
<sequence length="148" mass="17012">MSIIFDQLTYVLGIQKRSGGKKLVLYSEEHNQIIFSGNPIWVEMIREILETTLYWAKKLLTNYLFISEDFEETLISIIPTLHDDTTCAQNGASLVSQNPKAVQLLQQQIIEWFLQATYSQNSTHGNGKIFIHEMEKVSPLACLRFEES</sequence>
<dbReference type="EMBL" id="ML120455">
    <property type="protein sequence ID" value="RPA93278.1"/>
    <property type="molecule type" value="Genomic_DNA"/>
</dbReference>
<gene>
    <name evidence="1" type="ORF">L873DRAFT_1854325</name>
</gene>
<dbReference type="AlphaFoldDB" id="A0A3N4J8D2"/>
<protein>
    <submittedName>
        <fullName evidence="1">Uncharacterized protein</fullName>
    </submittedName>
</protein>
<accession>A0A3N4J8D2</accession>
<organism evidence="1 2">
    <name type="scientific">Choiromyces venosus 120613-1</name>
    <dbReference type="NCBI Taxonomy" id="1336337"/>
    <lineage>
        <taxon>Eukaryota</taxon>
        <taxon>Fungi</taxon>
        <taxon>Dikarya</taxon>
        <taxon>Ascomycota</taxon>
        <taxon>Pezizomycotina</taxon>
        <taxon>Pezizomycetes</taxon>
        <taxon>Pezizales</taxon>
        <taxon>Tuberaceae</taxon>
        <taxon>Choiromyces</taxon>
    </lineage>
</organism>
<proteinExistence type="predicted"/>
<dbReference type="Proteomes" id="UP000276215">
    <property type="component" value="Unassembled WGS sequence"/>
</dbReference>
<evidence type="ECO:0000313" key="2">
    <source>
        <dbReference type="Proteomes" id="UP000276215"/>
    </source>
</evidence>
<evidence type="ECO:0000313" key="1">
    <source>
        <dbReference type="EMBL" id="RPA93278.1"/>
    </source>
</evidence>
<keyword evidence="2" id="KW-1185">Reference proteome</keyword>
<reference evidence="1 2" key="1">
    <citation type="journal article" date="2018" name="Nat. Ecol. Evol.">
        <title>Pezizomycetes genomes reveal the molecular basis of ectomycorrhizal truffle lifestyle.</title>
        <authorList>
            <person name="Murat C."/>
            <person name="Payen T."/>
            <person name="Noel B."/>
            <person name="Kuo A."/>
            <person name="Morin E."/>
            <person name="Chen J."/>
            <person name="Kohler A."/>
            <person name="Krizsan K."/>
            <person name="Balestrini R."/>
            <person name="Da Silva C."/>
            <person name="Montanini B."/>
            <person name="Hainaut M."/>
            <person name="Levati E."/>
            <person name="Barry K.W."/>
            <person name="Belfiori B."/>
            <person name="Cichocki N."/>
            <person name="Clum A."/>
            <person name="Dockter R.B."/>
            <person name="Fauchery L."/>
            <person name="Guy J."/>
            <person name="Iotti M."/>
            <person name="Le Tacon F."/>
            <person name="Lindquist E.A."/>
            <person name="Lipzen A."/>
            <person name="Malagnac F."/>
            <person name="Mello A."/>
            <person name="Molinier V."/>
            <person name="Miyauchi S."/>
            <person name="Poulain J."/>
            <person name="Riccioni C."/>
            <person name="Rubini A."/>
            <person name="Sitrit Y."/>
            <person name="Splivallo R."/>
            <person name="Traeger S."/>
            <person name="Wang M."/>
            <person name="Zifcakova L."/>
            <person name="Wipf D."/>
            <person name="Zambonelli A."/>
            <person name="Paolocci F."/>
            <person name="Nowrousian M."/>
            <person name="Ottonello S."/>
            <person name="Baldrian P."/>
            <person name="Spatafora J.W."/>
            <person name="Henrissat B."/>
            <person name="Nagy L.G."/>
            <person name="Aury J.M."/>
            <person name="Wincker P."/>
            <person name="Grigoriev I.V."/>
            <person name="Bonfante P."/>
            <person name="Martin F.M."/>
        </authorList>
    </citation>
    <scope>NUCLEOTIDE SEQUENCE [LARGE SCALE GENOMIC DNA]</scope>
    <source>
        <strain evidence="1 2">120613-1</strain>
    </source>
</reference>